<dbReference type="SUPFAM" id="SSF54403">
    <property type="entry name" value="Cystatin/monellin"/>
    <property type="match status" value="1"/>
</dbReference>
<sequence length="124" mass="14459">MGGRTPRLPTARRHRIGRENRARGVDTFWKFEMKRRNVRTTRQPPEQCDFKENGLVKVCVGTVTLDQDNGSYDVVCEEIKDVILGAENLGERIKNAKKKVWEKIKSFGRRIKEFFRKPSPEVEP</sequence>
<dbReference type="InterPro" id="IPR001894">
    <property type="entry name" value="Cathelicidin-like"/>
</dbReference>
<dbReference type="GO" id="GO:0050830">
    <property type="term" value="P:defense response to Gram-positive bacterium"/>
    <property type="evidence" value="ECO:0007669"/>
    <property type="project" value="TreeGrafter"/>
</dbReference>
<dbReference type="Gene3D" id="3.10.450.10">
    <property type="match status" value="1"/>
</dbReference>
<dbReference type="GO" id="GO:0050829">
    <property type="term" value="P:defense response to Gram-negative bacterium"/>
    <property type="evidence" value="ECO:0007669"/>
    <property type="project" value="TreeGrafter"/>
</dbReference>
<gene>
    <name evidence="5" type="ORF">MDA_GLEAN10023128</name>
</gene>
<dbReference type="EMBL" id="KB112367">
    <property type="protein sequence ID" value="ELK24988.1"/>
    <property type="molecule type" value="Genomic_DNA"/>
</dbReference>
<dbReference type="GO" id="GO:0001530">
    <property type="term" value="F:lipopolysaccharide binding"/>
    <property type="evidence" value="ECO:0007669"/>
    <property type="project" value="TreeGrafter"/>
</dbReference>
<dbReference type="PANTHER" id="PTHR10206">
    <property type="entry name" value="CATHELICIDIN"/>
    <property type="match status" value="1"/>
</dbReference>
<dbReference type="PANTHER" id="PTHR10206:SF2">
    <property type="entry name" value="CATHELICIDIN ANTIMICROBIAL PEPTIDE"/>
    <property type="match status" value="1"/>
</dbReference>
<keyword evidence="4" id="KW-1015">Disulfide bond</keyword>
<evidence type="ECO:0000256" key="4">
    <source>
        <dbReference type="ARBA" id="ARBA00023157"/>
    </source>
</evidence>
<name>L5LH90_MYODS</name>
<dbReference type="GO" id="GO:0061844">
    <property type="term" value="P:antimicrobial humoral immune response mediated by antimicrobial peptide"/>
    <property type="evidence" value="ECO:0007669"/>
    <property type="project" value="TreeGrafter"/>
</dbReference>
<evidence type="ECO:0000313" key="6">
    <source>
        <dbReference type="Proteomes" id="UP000010556"/>
    </source>
</evidence>
<keyword evidence="6" id="KW-1185">Reference proteome</keyword>
<keyword evidence="3" id="KW-0964">Secreted</keyword>
<dbReference type="GO" id="GO:0005615">
    <property type="term" value="C:extracellular space"/>
    <property type="evidence" value="ECO:0007669"/>
    <property type="project" value="TreeGrafter"/>
</dbReference>
<evidence type="ECO:0000256" key="1">
    <source>
        <dbReference type="ARBA" id="ARBA00004613"/>
    </source>
</evidence>
<dbReference type="Proteomes" id="UP000010556">
    <property type="component" value="Unassembled WGS sequence"/>
</dbReference>
<comment type="similarity">
    <text evidence="2">Belongs to the cathelicidin family.</text>
</comment>
<dbReference type="GO" id="GO:0045087">
    <property type="term" value="P:innate immune response"/>
    <property type="evidence" value="ECO:0007669"/>
    <property type="project" value="TreeGrafter"/>
</dbReference>
<proteinExistence type="inferred from homology"/>
<dbReference type="InterPro" id="IPR046350">
    <property type="entry name" value="Cystatin_sf"/>
</dbReference>
<dbReference type="Pfam" id="PF00666">
    <property type="entry name" value="Cathelicidins"/>
    <property type="match status" value="1"/>
</dbReference>
<evidence type="ECO:0000256" key="3">
    <source>
        <dbReference type="ARBA" id="ARBA00022525"/>
    </source>
</evidence>
<evidence type="ECO:0000313" key="5">
    <source>
        <dbReference type="EMBL" id="ELK24988.1"/>
    </source>
</evidence>
<evidence type="ECO:0000256" key="2">
    <source>
        <dbReference type="ARBA" id="ARBA00005320"/>
    </source>
</evidence>
<reference evidence="6" key="1">
    <citation type="journal article" date="2013" name="Science">
        <title>Comparative analysis of bat genomes provides insight into the evolution of flight and immunity.</title>
        <authorList>
            <person name="Zhang G."/>
            <person name="Cowled C."/>
            <person name="Shi Z."/>
            <person name="Huang Z."/>
            <person name="Bishop-Lilly K.A."/>
            <person name="Fang X."/>
            <person name="Wynne J.W."/>
            <person name="Xiong Z."/>
            <person name="Baker M.L."/>
            <person name="Zhao W."/>
            <person name="Tachedjian M."/>
            <person name="Zhu Y."/>
            <person name="Zhou P."/>
            <person name="Jiang X."/>
            <person name="Ng J."/>
            <person name="Yang L."/>
            <person name="Wu L."/>
            <person name="Xiao J."/>
            <person name="Feng Y."/>
            <person name="Chen Y."/>
            <person name="Sun X."/>
            <person name="Zhang Y."/>
            <person name="Marsh G.A."/>
            <person name="Crameri G."/>
            <person name="Broder C.C."/>
            <person name="Frey K.G."/>
            <person name="Wang L.F."/>
            <person name="Wang J."/>
        </authorList>
    </citation>
    <scope>NUCLEOTIDE SEQUENCE [LARGE SCALE GENOMIC DNA]</scope>
</reference>
<accession>L5LH90</accession>
<dbReference type="AlphaFoldDB" id="L5LH90"/>
<protein>
    <submittedName>
        <fullName evidence="5">Cathelicidin antimicrobial peptide</fullName>
    </submittedName>
</protein>
<organism evidence="5 6">
    <name type="scientific">Myotis davidii</name>
    <name type="common">David's myotis</name>
    <dbReference type="NCBI Taxonomy" id="225400"/>
    <lineage>
        <taxon>Eukaryota</taxon>
        <taxon>Metazoa</taxon>
        <taxon>Chordata</taxon>
        <taxon>Craniata</taxon>
        <taxon>Vertebrata</taxon>
        <taxon>Euteleostomi</taxon>
        <taxon>Mammalia</taxon>
        <taxon>Eutheria</taxon>
        <taxon>Laurasiatheria</taxon>
        <taxon>Chiroptera</taxon>
        <taxon>Yangochiroptera</taxon>
        <taxon>Vespertilionidae</taxon>
        <taxon>Myotis</taxon>
    </lineage>
</organism>
<comment type="subcellular location">
    <subcellularLocation>
        <location evidence="1">Secreted</location>
    </subcellularLocation>
</comment>